<dbReference type="InterPro" id="IPR050388">
    <property type="entry name" value="ABC_Ni/Peptide_Import"/>
</dbReference>
<protein>
    <recommendedName>
        <fullName evidence="8">ABC transporter domain-containing protein</fullName>
    </recommendedName>
</protein>
<comment type="caution">
    <text evidence="9">The sequence shown here is derived from an EMBL/GenBank/DDBJ whole genome shotgun (WGS) entry which is preliminary data.</text>
</comment>
<dbReference type="CDD" id="cd03257">
    <property type="entry name" value="ABC_NikE_OppD_transporters"/>
    <property type="match status" value="2"/>
</dbReference>
<evidence type="ECO:0000256" key="1">
    <source>
        <dbReference type="ARBA" id="ARBA00004417"/>
    </source>
</evidence>
<comment type="subcellular location">
    <subcellularLocation>
        <location evidence="1">Cell inner membrane</location>
        <topology evidence="1">Peripheral membrane protein</topology>
    </subcellularLocation>
</comment>
<dbReference type="Proteomes" id="UP000215633">
    <property type="component" value="Unassembled WGS sequence"/>
</dbReference>
<dbReference type="GO" id="GO:0015833">
    <property type="term" value="P:peptide transport"/>
    <property type="evidence" value="ECO:0007669"/>
    <property type="project" value="InterPro"/>
</dbReference>
<reference evidence="10" key="1">
    <citation type="submission" date="2017-05" db="EMBL/GenBank/DDBJ databases">
        <title>Complete and WGS of Bordetella genogroups.</title>
        <authorList>
            <person name="Spilker T."/>
            <person name="Lipuma J."/>
        </authorList>
    </citation>
    <scope>NUCLEOTIDE SEQUENCE [LARGE SCALE GENOMIC DNA]</scope>
    <source>
        <strain evidence="10">AU8256</strain>
    </source>
</reference>
<evidence type="ECO:0000256" key="5">
    <source>
        <dbReference type="ARBA" id="ARBA00022741"/>
    </source>
</evidence>
<keyword evidence="3" id="KW-0813">Transport</keyword>
<dbReference type="SMART" id="SM00382">
    <property type="entry name" value="AAA"/>
    <property type="match status" value="2"/>
</dbReference>
<dbReference type="GO" id="GO:0005524">
    <property type="term" value="F:ATP binding"/>
    <property type="evidence" value="ECO:0007669"/>
    <property type="project" value="UniProtKB-KW"/>
</dbReference>
<dbReference type="InterPro" id="IPR013563">
    <property type="entry name" value="Oligopep_ABC_C"/>
</dbReference>
<keyword evidence="7" id="KW-0472">Membrane</keyword>
<dbReference type="GO" id="GO:0005886">
    <property type="term" value="C:plasma membrane"/>
    <property type="evidence" value="ECO:0007669"/>
    <property type="project" value="UniProtKB-SubCell"/>
</dbReference>
<comment type="similarity">
    <text evidence="2">Belongs to the ABC transporter superfamily.</text>
</comment>
<dbReference type="PANTHER" id="PTHR43297">
    <property type="entry name" value="OLIGOPEPTIDE TRANSPORT ATP-BINDING PROTEIN APPD"/>
    <property type="match status" value="1"/>
</dbReference>
<feature type="domain" description="ABC transporter" evidence="8">
    <location>
        <begin position="7"/>
        <end position="257"/>
    </location>
</feature>
<dbReference type="InterPro" id="IPR003439">
    <property type="entry name" value="ABC_transporter-like_ATP-bd"/>
</dbReference>
<sequence>MSTNSLLQIDGLDVTLPTPGGPLHAVRGMSLTLARGEALGIVGESGSGKSMTALALMRLLPPGARLRARAMRYQGEDLAALPDAQFAASVAGRRIAMIFQEPMTSLNPVYTIGRQMTELMIRDGASAAQARERALYLLDRVKVPDPAQRLRSYPHQLSGGQRQRVMIAMALMTGPELLIADEPTTALDVTVQAQILDLLAELRQEFGMAMILITHDLAVVANAVDRVMVMYGGQPLELGATRTVLSAPRHPYTHGLLGCAPGTGPRGARLSAIPGIVPSLIGPQAGCVFAPRCASATAACRAADIAATPRAADGWFRCLHPQGQEAEEGRRQTPFGDQTPGIYTAASVGCQTPAGCLTPAAETTRCPAPLSDAEVSAEDLGSECVLVARNIVRTFTLRKGLFAKPYTVRAVDDASLTVRCGETLAVVGESGSGKSTLARILLGLDEPDQGRITLGGKAVGALAPLARARLVQPVFQDPYSSLNPRRPVGDIVARPLALHGAVPAAERRAQVARMLDRVGLPQRVINSFPGQLSGGQRQRVAIARALILRPQLLLCDEPTSALDVSVQAQILNLLQDLQEEFGLSMLFITHDIGVVRQIADRVVVMRGGRIVEAGPAATVLERPSHEYTALLLASVPSLQRAFAEAAA</sequence>
<evidence type="ECO:0000256" key="3">
    <source>
        <dbReference type="ARBA" id="ARBA00022448"/>
    </source>
</evidence>
<evidence type="ECO:0000256" key="4">
    <source>
        <dbReference type="ARBA" id="ARBA00022475"/>
    </source>
</evidence>
<keyword evidence="6" id="KW-0067">ATP-binding</keyword>
<evidence type="ECO:0000256" key="2">
    <source>
        <dbReference type="ARBA" id="ARBA00005417"/>
    </source>
</evidence>
<dbReference type="GO" id="GO:0055085">
    <property type="term" value="P:transmembrane transport"/>
    <property type="evidence" value="ECO:0007669"/>
    <property type="project" value="UniProtKB-ARBA"/>
</dbReference>
<keyword evidence="4" id="KW-1003">Cell membrane</keyword>
<keyword evidence="10" id="KW-1185">Reference proteome</keyword>
<dbReference type="SUPFAM" id="SSF52540">
    <property type="entry name" value="P-loop containing nucleoside triphosphate hydrolases"/>
    <property type="match status" value="2"/>
</dbReference>
<evidence type="ECO:0000259" key="8">
    <source>
        <dbReference type="PROSITE" id="PS50893"/>
    </source>
</evidence>
<dbReference type="RefSeq" id="WP_094806608.1">
    <property type="nucleotide sequence ID" value="NZ_NEVT01000004.1"/>
</dbReference>
<dbReference type="NCBIfam" id="TIGR01727">
    <property type="entry name" value="oligo_HPY"/>
    <property type="match status" value="1"/>
</dbReference>
<dbReference type="NCBIfam" id="NF007739">
    <property type="entry name" value="PRK10419.1"/>
    <property type="match status" value="2"/>
</dbReference>
<evidence type="ECO:0000256" key="6">
    <source>
        <dbReference type="ARBA" id="ARBA00022840"/>
    </source>
</evidence>
<evidence type="ECO:0000256" key="7">
    <source>
        <dbReference type="ARBA" id="ARBA00023136"/>
    </source>
</evidence>
<dbReference type="Pfam" id="PF08352">
    <property type="entry name" value="oligo_HPY"/>
    <property type="match status" value="2"/>
</dbReference>
<dbReference type="Pfam" id="PF00005">
    <property type="entry name" value="ABC_tran"/>
    <property type="match status" value="2"/>
</dbReference>
<dbReference type="PANTHER" id="PTHR43297:SF2">
    <property type="entry name" value="DIPEPTIDE TRANSPORT ATP-BINDING PROTEIN DPPD"/>
    <property type="match status" value="1"/>
</dbReference>
<dbReference type="FunFam" id="3.40.50.300:FF:000016">
    <property type="entry name" value="Oligopeptide ABC transporter ATP-binding component"/>
    <property type="match status" value="1"/>
</dbReference>
<evidence type="ECO:0000313" key="10">
    <source>
        <dbReference type="Proteomes" id="UP000215633"/>
    </source>
</evidence>
<gene>
    <name evidence="9" type="ORF">CAL24_10000</name>
</gene>
<dbReference type="AlphaFoldDB" id="A0A261VWE9"/>
<dbReference type="GO" id="GO:0016887">
    <property type="term" value="F:ATP hydrolysis activity"/>
    <property type="evidence" value="ECO:0007669"/>
    <property type="project" value="InterPro"/>
</dbReference>
<dbReference type="PROSITE" id="PS00211">
    <property type="entry name" value="ABC_TRANSPORTER_1"/>
    <property type="match status" value="2"/>
</dbReference>
<evidence type="ECO:0000313" key="9">
    <source>
        <dbReference type="EMBL" id="OZI78436.1"/>
    </source>
</evidence>
<keyword evidence="5" id="KW-0547">Nucleotide-binding</keyword>
<dbReference type="InterPro" id="IPR027417">
    <property type="entry name" value="P-loop_NTPase"/>
</dbReference>
<dbReference type="Gene3D" id="3.40.50.300">
    <property type="entry name" value="P-loop containing nucleotide triphosphate hydrolases"/>
    <property type="match status" value="2"/>
</dbReference>
<dbReference type="InterPro" id="IPR003593">
    <property type="entry name" value="AAA+_ATPase"/>
</dbReference>
<dbReference type="PROSITE" id="PS50893">
    <property type="entry name" value="ABC_TRANSPORTER_2"/>
    <property type="match status" value="2"/>
</dbReference>
<proteinExistence type="inferred from homology"/>
<dbReference type="NCBIfam" id="NF008453">
    <property type="entry name" value="PRK11308.1"/>
    <property type="match status" value="2"/>
</dbReference>
<accession>A0A261VWE9</accession>
<dbReference type="EMBL" id="NEVT01000004">
    <property type="protein sequence ID" value="OZI78436.1"/>
    <property type="molecule type" value="Genomic_DNA"/>
</dbReference>
<organism evidence="9 10">
    <name type="scientific">Bordetella genomosp. 2</name>
    <dbReference type="NCBI Taxonomy" id="1983456"/>
    <lineage>
        <taxon>Bacteria</taxon>
        <taxon>Pseudomonadati</taxon>
        <taxon>Pseudomonadota</taxon>
        <taxon>Betaproteobacteria</taxon>
        <taxon>Burkholderiales</taxon>
        <taxon>Alcaligenaceae</taxon>
        <taxon>Bordetella</taxon>
    </lineage>
</organism>
<dbReference type="InterPro" id="IPR017871">
    <property type="entry name" value="ABC_transporter-like_CS"/>
</dbReference>
<feature type="domain" description="ABC transporter" evidence="8">
    <location>
        <begin position="392"/>
        <end position="632"/>
    </location>
</feature>
<name>A0A261VWE9_9BORD</name>